<gene>
    <name evidence="1" type="ORF">PPRIM_AZ9-3.1.T0080482</name>
</gene>
<reference evidence="1" key="1">
    <citation type="submission" date="2021-01" db="EMBL/GenBank/DDBJ databases">
        <authorList>
            <consortium name="Genoscope - CEA"/>
            <person name="William W."/>
        </authorList>
    </citation>
    <scope>NUCLEOTIDE SEQUENCE</scope>
</reference>
<sequence length="87" mass="10583">MSQEQLEQLLYLKQYQINQNNVPNFDLLPIQPTYIQEMNKEVENLEQQSLFADQLNVDILSLKRIEKKKDQEKWLKYNNYLKVGFFE</sequence>
<name>A0A8S1JQS0_PARPR</name>
<dbReference type="EMBL" id="CAJJDM010000004">
    <property type="protein sequence ID" value="CAD8044913.1"/>
    <property type="molecule type" value="Genomic_DNA"/>
</dbReference>
<proteinExistence type="predicted"/>
<protein>
    <submittedName>
        <fullName evidence="1">Uncharacterized protein</fullName>
    </submittedName>
</protein>
<organism evidence="1 2">
    <name type="scientific">Paramecium primaurelia</name>
    <dbReference type="NCBI Taxonomy" id="5886"/>
    <lineage>
        <taxon>Eukaryota</taxon>
        <taxon>Sar</taxon>
        <taxon>Alveolata</taxon>
        <taxon>Ciliophora</taxon>
        <taxon>Intramacronucleata</taxon>
        <taxon>Oligohymenophorea</taxon>
        <taxon>Peniculida</taxon>
        <taxon>Parameciidae</taxon>
        <taxon>Paramecium</taxon>
    </lineage>
</organism>
<accession>A0A8S1JQS0</accession>
<comment type="caution">
    <text evidence="1">The sequence shown here is derived from an EMBL/GenBank/DDBJ whole genome shotgun (WGS) entry which is preliminary data.</text>
</comment>
<dbReference type="AlphaFoldDB" id="A0A8S1JQS0"/>
<evidence type="ECO:0000313" key="2">
    <source>
        <dbReference type="Proteomes" id="UP000688137"/>
    </source>
</evidence>
<dbReference type="OMA" id="NDQNFEL"/>
<dbReference type="Proteomes" id="UP000688137">
    <property type="component" value="Unassembled WGS sequence"/>
</dbReference>
<evidence type="ECO:0000313" key="1">
    <source>
        <dbReference type="EMBL" id="CAD8044913.1"/>
    </source>
</evidence>
<keyword evidence="2" id="KW-1185">Reference proteome</keyword>